<feature type="region of interest" description="Disordered" evidence="1">
    <location>
        <begin position="184"/>
        <end position="206"/>
    </location>
</feature>
<dbReference type="GO" id="GO:0000162">
    <property type="term" value="P:L-tryptophan biosynthetic process"/>
    <property type="evidence" value="ECO:0007669"/>
    <property type="project" value="TreeGrafter"/>
</dbReference>
<dbReference type="NCBIfam" id="TIGR00553">
    <property type="entry name" value="pabB"/>
    <property type="match status" value="1"/>
</dbReference>
<dbReference type="GO" id="GO:0009396">
    <property type="term" value="P:folic acid-containing compound biosynthetic process"/>
    <property type="evidence" value="ECO:0007669"/>
    <property type="project" value="InterPro"/>
</dbReference>
<evidence type="ECO:0000259" key="2">
    <source>
        <dbReference type="Pfam" id="PF00425"/>
    </source>
</evidence>
<dbReference type="InterPro" id="IPR015890">
    <property type="entry name" value="Chorismate_C"/>
</dbReference>
<dbReference type="STRING" id="511.UZ73_06845"/>
<evidence type="ECO:0000256" key="1">
    <source>
        <dbReference type="SAM" id="MobiDB-lite"/>
    </source>
</evidence>
<evidence type="ECO:0000313" key="3">
    <source>
        <dbReference type="EMBL" id="PWE14636.1"/>
    </source>
</evidence>
<dbReference type="AlphaFoldDB" id="A0A2U2BKW8"/>
<dbReference type="Pfam" id="PF00425">
    <property type="entry name" value="Chorismate_bind"/>
    <property type="match status" value="1"/>
</dbReference>
<evidence type="ECO:0000313" key="4">
    <source>
        <dbReference type="Proteomes" id="UP000245216"/>
    </source>
</evidence>
<sequence>MYGRFEDRLKGYALEMQGYLGHIQARSPEDLSTAFEKIEQARQAGHWVALALDYELAELFEPRLPAREAATHAPLNALVFEQAQEVALWNSQAKPELKVSLQISQQDYRDALTQVQQGLQAGDFYQINYTMPLSIQTGMAPRDLYTALASRHPVAYAAYLDLGDRHILSLSPELFLEKRGSTVRTRPMKGTRPRDTDPVQDQKNAQELQSSLKDRAENLMIVDLLRNDLGQVARTGTVQTTSLFDVEQYASVWTMTSSIQADVEPDCSLETLLRALFPCGSITGAPKLAAMQCIRQLETQRRGIYCGSVGYLSPQGDLSLNVSIRSLELDNHGQGRFGVGGGIVLDSDPDQEWLECLWKARVLQAPVTLT</sequence>
<dbReference type="PANTHER" id="PTHR11236">
    <property type="entry name" value="AMINOBENZOATE/ANTHRANILATE SYNTHASE"/>
    <property type="match status" value="1"/>
</dbReference>
<protein>
    <submittedName>
        <fullName evidence="3">Aminodeoxychorismate synthase component I</fullName>
    </submittedName>
</protein>
<dbReference type="SUPFAM" id="SSF56322">
    <property type="entry name" value="ADC synthase"/>
    <property type="match status" value="1"/>
</dbReference>
<dbReference type="Proteomes" id="UP000245216">
    <property type="component" value="Unassembled WGS sequence"/>
</dbReference>
<dbReference type="PANTHER" id="PTHR11236:SF50">
    <property type="entry name" value="AMINODEOXYCHORISMATE SYNTHASE COMPONENT 1"/>
    <property type="match status" value="1"/>
</dbReference>
<organism evidence="3 4">
    <name type="scientific">Alcaligenes faecalis</name>
    <dbReference type="NCBI Taxonomy" id="511"/>
    <lineage>
        <taxon>Bacteria</taxon>
        <taxon>Pseudomonadati</taxon>
        <taxon>Pseudomonadota</taxon>
        <taxon>Betaproteobacteria</taxon>
        <taxon>Burkholderiales</taxon>
        <taxon>Alcaligenaceae</taxon>
        <taxon>Alcaligenes</taxon>
    </lineage>
</organism>
<comment type="caution">
    <text evidence="3">The sequence shown here is derived from an EMBL/GenBank/DDBJ whole genome shotgun (WGS) entry which is preliminary data.</text>
</comment>
<name>A0A2U2BKW8_ALCFA</name>
<dbReference type="RefSeq" id="WP_109088812.1">
    <property type="nucleotide sequence ID" value="NZ_QEXO01000002.1"/>
</dbReference>
<dbReference type="InterPro" id="IPR005801">
    <property type="entry name" value="ADC_synthase"/>
</dbReference>
<dbReference type="InterPro" id="IPR005802">
    <property type="entry name" value="ADC_synth_comp_1"/>
</dbReference>
<proteinExistence type="predicted"/>
<reference evidence="3 4" key="1">
    <citation type="submission" date="2018-05" db="EMBL/GenBank/DDBJ databases">
        <title>Genome Sequence of an Efficient Indole-Degrading Bacterium, Alcaligenes sp.YBY.</title>
        <authorList>
            <person name="Yang B."/>
        </authorList>
    </citation>
    <scope>NUCLEOTIDE SEQUENCE [LARGE SCALE GENOMIC DNA]</scope>
    <source>
        <strain evidence="3 4">YBY</strain>
    </source>
</reference>
<dbReference type="Gene3D" id="3.60.120.10">
    <property type="entry name" value="Anthranilate synthase"/>
    <property type="match status" value="1"/>
</dbReference>
<gene>
    <name evidence="3" type="primary">pabB</name>
    <name evidence="3" type="ORF">DF183_07935</name>
</gene>
<accession>A0A2U2BKW8</accession>
<reference evidence="3 4" key="2">
    <citation type="submission" date="2018-05" db="EMBL/GenBank/DDBJ databases">
        <authorList>
            <person name="Lanie J.A."/>
            <person name="Ng W.-L."/>
            <person name="Kazmierczak K.M."/>
            <person name="Andrzejewski T.M."/>
            <person name="Davidsen T.M."/>
            <person name="Wayne K.J."/>
            <person name="Tettelin H."/>
            <person name="Glass J.I."/>
            <person name="Rusch D."/>
            <person name="Podicherti R."/>
            <person name="Tsui H.-C.T."/>
            <person name="Winkler M.E."/>
        </authorList>
    </citation>
    <scope>NUCLEOTIDE SEQUENCE [LARGE SCALE GENOMIC DNA]</scope>
    <source>
        <strain evidence="3 4">YBY</strain>
    </source>
</reference>
<feature type="domain" description="Chorismate-utilising enzyme C-terminal" evidence="2">
    <location>
        <begin position="105"/>
        <end position="359"/>
    </location>
</feature>
<dbReference type="GO" id="GO:0046820">
    <property type="term" value="F:4-amino-4-deoxychorismate synthase activity"/>
    <property type="evidence" value="ECO:0007669"/>
    <property type="project" value="TreeGrafter"/>
</dbReference>
<dbReference type="InterPro" id="IPR019999">
    <property type="entry name" value="Anth_synth_I-like"/>
</dbReference>
<dbReference type="EMBL" id="QEXO01000002">
    <property type="protein sequence ID" value="PWE14636.1"/>
    <property type="molecule type" value="Genomic_DNA"/>
</dbReference>
<dbReference type="PRINTS" id="PR00095">
    <property type="entry name" value="ANTSNTHASEI"/>
</dbReference>